<dbReference type="OrthoDB" id="7210118at2"/>
<keyword evidence="1" id="KW-0472">Membrane</keyword>
<gene>
    <name evidence="2" type="ORF">SAMN06265795_11971</name>
</gene>
<keyword evidence="3" id="KW-1185">Reference proteome</keyword>
<evidence type="ECO:0000256" key="1">
    <source>
        <dbReference type="SAM" id="Phobius"/>
    </source>
</evidence>
<keyword evidence="1" id="KW-0812">Transmembrane</keyword>
<sequence length="59" mass="6636">MSYTRIGNALIQKCNQCGRQNEWNDSECPGCHVKRRPWLMFAAGLLVTLFMFSAVASLA</sequence>
<dbReference type="Proteomes" id="UP000198284">
    <property type="component" value="Unassembled WGS sequence"/>
</dbReference>
<dbReference type="AlphaFoldDB" id="A0A239L5U6"/>
<name>A0A239L5U6_9BURK</name>
<organism evidence="2 3">
    <name type="scientific">Noviherbaspirillum humi</name>
    <dbReference type="NCBI Taxonomy" id="1688639"/>
    <lineage>
        <taxon>Bacteria</taxon>
        <taxon>Pseudomonadati</taxon>
        <taxon>Pseudomonadota</taxon>
        <taxon>Betaproteobacteria</taxon>
        <taxon>Burkholderiales</taxon>
        <taxon>Oxalobacteraceae</taxon>
        <taxon>Noviherbaspirillum</taxon>
    </lineage>
</organism>
<proteinExistence type="predicted"/>
<dbReference type="RefSeq" id="WP_089401263.1">
    <property type="nucleotide sequence ID" value="NZ_FZOT01000019.1"/>
</dbReference>
<feature type="transmembrane region" description="Helical" evidence="1">
    <location>
        <begin position="38"/>
        <end position="58"/>
    </location>
</feature>
<protein>
    <submittedName>
        <fullName evidence="2">Uncharacterized protein</fullName>
    </submittedName>
</protein>
<dbReference type="EMBL" id="FZOT01000019">
    <property type="protein sequence ID" value="SNT25680.1"/>
    <property type="molecule type" value="Genomic_DNA"/>
</dbReference>
<accession>A0A239L5U6</accession>
<reference evidence="2 3" key="1">
    <citation type="submission" date="2017-06" db="EMBL/GenBank/DDBJ databases">
        <authorList>
            <person name="Kim H.J."/>
            <person name="Triplett B.A."/>
        </authorList>
    </citation>
    <scope>NUCLEOTIDE SEQUENCE [LARGE SCALE GENOMIC DNA]</scope>
    <source>
        <strain evidence="2 3">U15</strain>
    </source>
</reference>
<evidence type="ECO:0000313" key="3">
    <source>
        <dbReference type="Proteomes" id="UP000198284"/>
    </source>
</evidence>
<evidence type="ECO:0000313" key="2">
    <source>
        <dbReference type="EMBL" id="SNT25680.1"/>
    </source>
</evidence>
<keyword evidence="1" id="KW-1133">Transmembrane helix</keyword>